<dbReference type="InterPro" id="IPR047146">
    <property type="entry name" value="Cyt_P450_E_CYP52_fungi"/>
</dbReference>
<dbReference type="PROSITE" id="PS00086">
    <property type="entry name" value="CYTOCHROME_P450"/>
    <property type="match status" value="1"/>
</dbReference>
<evidence type="ECO:0000313" key="11">
    <source>
        <dbReference type="EMBL" id="KIL62956.1"/>
    </source>
</evidence>
<evidence type="ECO:0008006" key="13">
    <source>
        <dbReference type="Google" id="ProtNLM"/>
    </source>
</evidence>
<keyword evidence="3 8" id="KW-0349">Heme</keyword>
<evidence type="ECO:0000256" key="7">
    <source>
        <dbReference type="ARBA" id="ARBA00023033"/>
    </source>
</evidence>
<feature type="binding site" description="axial binding residue" evidence="8">
    <location>
        <position position="519"/>
    </location>
    <ligand>
        <name>heme</name>
        <dbReference type="ChEBI" id="CHEBI:30413"/>
    </ligand>
    <ligandPart>
        <name>Fe</name>
        <dbReference type="ChEBI" id="CHEBI:18248"/>
    </ligandPart>
</feature>
<evidence type="ECO:0000256" key="2">
    <source>
        <dbReference type="ARBA" id="ARBA00010617"/>
    </source>
</evidence>
<dbReference type="SUPFAM" id="SSF48264">
    <property type="entry name" value="Cytochrome P450"/>
    <property type="match status" value="1"/>
</dbReference>
<keyword evidence="10" id="KW-0812">Transmembrane</keyword>
<dbReference type="InterPro" id="IPR001128">
    <property type="entry name" value="Cyt_P450"/>
</dbReference>
<sequence>MAYITPGVRFLSIGAGYLSVAILVCIAIQRLFHIPTWVIATTCIVALPLRIYIPVFWKQFKDERDAASLGARTVPKLNGRLFGNIDTLKTLQRVWKDDYPGDYLNVAFDIHGPVFNLYIVHTDLFWTASPEHLKLMLATDFQNYVKGERFQETMSAVLGTGVFNSDGEMWKYVSSRLTCKRFHRSITRPAFTRDRISDYELFDRHAMVVISQLKKRLLEGYAVDFQDLMSRFTLDAATEFLFGTCAHSLSAGLPYPHNVVPPRTNASSSNSPSFSAAFCDALEAVGYRNRYGSIWPLFEMFEDRARKPMQVVDGFIDPIVKAALMKKRAKASDEKKRHEAREHLEEGETLLDHLVNITEDSKVIKDETLNIMIAGRDTTAGTLTFLIYLLAMHPHVMVRLRQEVLEQVGPTKMPEQDKIKDMKYLRAVINETLRLFPVVSRESVKAALWPHPDPNQRPYYIPAGTTVAYSVFVMQRRKDLWGPDADEFDPNRFLDDRLKKYFTKNPFIFLPFNGGPRICLGQQFAYNEMSFMIVRLLQSFSSITLDPASAPPGSLPPSEWKSRSGRTSIERVVPKRHLTMYCDGGLWVKMQEASDGTI</sequence>
<dbReference type="STRING" id="946122.A0A0C2X1E4"/>
<keyword evidence="12" id="KW-1185">Reference proteome</keyword>
<gene>
    <name evidence="11" type="ORF">M378DRAFT_187164</name>
</gene>
<dbReference type="InterPro" id="IPR002401">
    <property type="entry name" value="Cyt_P450_E_grp-I"/>
</dbReference>
<evidence type="ECO:0000256" key="10">
    <source>
        <dbReference type="SAM" id="Phobius"/>
    </source>
</evidence>
<reference evidence="11 12" key="1">
    <citation type="submission" date="2014-04" db="EMBL/GenBank/DDBJ databases">
        <title>Evolutionary Origins and Diversification of the Mycorrhizal Mutualists.</title>
        <authorList>
            <consortium name="DOE Joint Genome Institute"/>
            <consortium name="Mycorrhizal Genomics Consortium"/>
            <person name="Kohler A."/>
            <person name="Kuo A."/>
            <person name="Nagy L.G."/>
            <person name="Floudas D."/>
            <person name="Copeland A."/>
            <person name="Barry K.W."/>
            <person name="Cichocki N."/>
            <person name="Veneault-Fourrey C."/>
            <person name="LaButti K."/>
            <person name="Lindquist E.A."/>
            <person name="Lipzen A."/>
            <person name="Lundell T."/>
            <person name="Morin E."/>
            <person name="Murat C."/>
            <person name="Riley R."/>
            <person name="Ohm R."/>
            <person name="Sun H."/>
            <person name="Tunlid A."/>
            <person name="Henrissat B."/>
            <person name="Grigoriev I.V."/>
            <person name="Hibbett D.S."/>
            <person name="Martin F."/>
        </authorList>
    </citation>
    <scope>NUCLEOTIDE SEQUENCE [LARGE SCALE GENOMIC DNA]</scope>
    <source>
        <strain evidence="11 12">Koide BX008</strain>
    </source>
</reference>
<dbReference type="EMBL" id="KN818264">
    <property type="protein sequence ID" value="KIL62956.1"/>
    <property type="molecule type" value="Genomic_DNA"/>
</dbReference>
<keyword evidence="10" id="KW-1133">Transmembrane helix</keyword>
<proteinExistence type="inferred from homology"/>
<keyword evidence="4 8" id="KW-0479">Metal-binding</keyword>
<keyword evidence="7 9" id="KW-0503">Monooxygenase</keyword>
<dbReference type="InParanoid" id="A0A0C2X1E4"/>
<comment type="cofactor">
    <cofactor evidence="1 8">
        <name>heme</name>
        <dbReference type="ChEBI" id="CHEBI:30413"/>
    </cofactor>
</comment>
<dbReference type="GO" id="GO:0005506">
    <property type="term" value="F:iron ion binding"/>
    <property type="evidence" value="ECO:0007669"/>
    <property type="project" value="InterPro"/>
</dbReference>
<dbReference type="PRINTS" id="PR00463">
    <property type="entry name" value="EP450I"/>
</dbReference>
<dbReference type="GO" id="GO:0004497">
    <property type="term" value="F:monooxygenase activity"/>
    <property type="evidence" value="ECO:0007669"/>
    <property type="project" value="UniProtKB-KW"/>
</dbReference>
<evidence type="ECO:0000256" key="8">
    <source>
        <dbReference type="PIRSR" id="PIRSR602401-1"/>
    </source>
</evidence>
<protein>
    <recommendedName>
        <fullName evidence="13">Cytochrome P450 monooxygenase pc-3</fullName>
    </recommendedName>
</protein>
<organism evidence="11 12">
    <name type="scientific">Amanita muscaria (strain Koide BX008)</name>
    <dbReference type="NCBI Taxonomy" id="946122"/>
    <lineage>
        <taxon>Eukaryota</taxon>
        <taxon>Fungi</taxon>
        <taxon>Dikarya</taxon>
        <taxon>Basidiomycota</taxon>
        <taxon>Agaricomycotina</taxon>
        <taxon>Agaricomycetes</taxon>
        <taxon>Agaricomycetidae</taxon>
        <taxon>Agaricales</taxon>
        <taxon>Pluteineae</taxon>
        <taxon>Amanitaceae</taxon>
        <taxon>Amanita</taxon>
    </lineage>
</organism>
<dbReference type="PANTHER" id="PTHR24287">
    <property type="entry name" value="P450, PUTATIVE (EUROFUNG)-RELATED"/>
    <property type="match status" value="1"/>
</dbReference>
<dbReference type="HOGENOM" id="CLU_001570_27_0_1"/>
<keyword evidence="6 8" id="KW-0408">Iron</keyword>
<dbReference type="PANTHER" id="PTHR24287:SF1">
    <property type="entry name" value="P450, PUTATIVE (EUROFUNG)-RELATED"/>
    <property type="match status" value="1"/>
</dbReference>
<evidence type="ECO:0000256" key="9">
    <source>
        <dbReference type="RuleBase" id="RU000461"/>
    </source>
</evidence>
<accession>A0A0C2X1E4</accession>
<evidence type="ECO:0000256" key="5">
    <source>
        <dbReference type="ARBA" id="ARBA00023002"/>
    </source>
</evidence>
<dbReference type="CDD" id="cd11063">
    <property type="entry name" value="CYP52"/>
    <property type="match status" value="1"/>
</dbReference>
<evidence type="ECO:0000256" key="6">
    <source>
        <dbReference type="ARBA" id="ARBA00023004"/>
    </source>
</evidence>
<evidence type="ECO:0000313" key="12">
    <source>
        <dbReference type="Proteomes" id="UP000054549"/>
    </source>
</evidence>
<feature type="transmembrane region" description="Helical" evidence="10">
    <location>
        <begin position="7"/>
        <end position="31"/>
    </location>
</feature>
<evidence type="ECO:0000256" key="3">
    <source>
        <dbReference type="ARBA" id="ARBA00022617"/>
    </source>
</evidence>
<dbReference type="Pfam" id="PF00067">
    <property type="entry name" value="p450"/>
    <property type="match status" value="1"/>
</dbReference>
<comment type="similarity">
    <text evidence="2 9">Belongs to the cytochrome P450 family.</text>
</comment>
<feature type="transmembrane region" description="Helical" evidence="10">
    <location>
        <begin position="37"/>
        <end position="57"/>
    </location>
</feature>
<dbReference type="GO" id="GO:0016705">
    <property type="term" value="F:oxidoreductase activity, acting on paired donors, with incorporation or reduction of molecular oxygen"/>
    <property type="evidence" value="ECO:0007669"/>
    <property type="project" value="InterPro"/>
</dbReference>
<dbReference type="PRINTS" id="PR00385">
    <property type="entry name" value="P450"/>
</dbReference>
<dbReference type="InterPro" id="IPR017972">
    <property type="entry name" value="Cyt_P450_CS"/>
</dbReference>
<dbReference type="OrthoDB" id="1470350at2759"/>
<keyword evidence="5 9" id="KW-0560">Oxidoreductase</keyword>
<evidence type="ECO:0000256" key="1">
    <source>
        <dbReference type="ARBA" id="ARBA00001971"/>
    </source>
</evidence>
<dbReference type="GO" id="GO:0020037">
    <property type="term" value="F:heme binding"/>
    <property type="evidence" value="ECO:0007669"/>
    <property type="project" value="InterPro"/>
</dbReference>
<dbReference type="Gene3D" id="1.10.630.10">
    <property type="entry name" value="Cytochrome P450"/>
    <property type="match status" value="1"/>
</dbReference>
<keyword evidence="10" id="KW-0472">Membrane</keyword>
<dbReference type="InterPro" id="IPR036396">
    <property type="entry name" value="Cyt_P450_sf"/>
</dbReference>
<dbReference type="Proteomes" id="UP000054549">
    <property type="component" value="Unassembled WGS sequence"/>
</dbReference>
<dbReference type="AlphaFoldDB" id="A0A0C2X1E4"/>
<name>A0A0C2X1E4_AMAMK</name>
<evidence type="ECO:0000256" key="4">
    <source>
        <dbReference type="ARBA" id="ARBA00022723"/>
    </source>
</evidence>